<dbReference type="AlphaFoldDB" id="A0A086Y2E0"/>
<dbReference type="GeneID" id="39676248"/>
<evidence type="ECO:0000313" key="2">
    <source>
        <dbReference type="Proteomes" id="UP000028826"/>
    </source>
</evidence>
<evidence type="ECO:0000313" key="1">
    <source>
        <dbReference type="EMBL" id="KFI28440.1"/>
    </source>
</evidence>
<dbReference type="OrthoDB" id="436909at2"/>
<dbReference type="Proteomes" id="UP000028826">
    <property type="component" value="Unassembled WGS sequence"/>
</dbReference>
<protein>
    <submittedName>
        <fullName evidence="1">Uncharacterized protein</fullName>
    </submittedName>
</protein>
<comment type="caution">
    <text evidence="1">The sequence shown here is derived from an EMBL/GenBank/DDBJ whole genome shotgun (WGS) entry which is preliminary data.</text>
</comment>
<sequence length="124" mass="13571">MILSTGEVIDLPRANTRDRGETTPIPVTLGSEKMNSGSGNAVYRRHHRLDIRSLTPTDSNSRVGGKTSYASSFNIDALTIRHTRFDSVSGAADLKVLAWLDVFDFSNARLDFTRVAKGTRPSSC</sequence>
<name>A0A086Y2E0_9RHOB</name>
<accession>A0A086Y2E0</accession>
<keyword evidence="2" id="KW-1185">Reference proteome</keyword>
<reference evidence="1 2" key="1">
    <citation type="submission" date="2014-03" db="EMBL/GenBank/DDBJ databases">
        <title>Genome of Haematobacter massiliensis CCUG 47968.</title>
        <authorList>
            <person name="Wang D."/>
            <person name="Wang G."/>
        </authorList>
    </citation>
    <scope>NUCLEOTIDE SEQUENCE [LARGE SCALE GENOMIC DNA]</scope>
    <source>
        <strain evidence="1 2">CCUG 47968</strain>
    </source>
</reference>
<dbReference type="RefSeq" id="WP_035712088.1">
    <property type="nucleotide sequence ID" value="NZ_CAMIFG010000048.1"/>
</dbReference>
<dbReference type="EMBL" id="JGYG01000008">
    <property type="protein sequence ID" value="KFI28440.1"/>
    <property type="molecule type" value="Genomic_DNA"/>
</dbReference>
<proteinExistence type="predicted"/>
<gene>
    <name evidence="1" type="ORF">CN97_19120</name>
</gene>
<organism evidence="1 2">
    <name type="scientific">Haematobacter massiliensis</name>
    <dbReference type="NCBI Taxonomy" id="195105"/>
    <lineage>
        <taxon>Bacteria</taxon>
        <taxon>Pseudomonadati</taxon>
        <taxon>Pseudomonadota</taxon>
        <taxon>Alphaproteobacteria</taxon>
        <taxon>Rhodobacterales</taxon>
        <taxon>Paracoccaceae</taxon>
        <taxon>Haematobacter</taxon>
    </lineage>
</organism>